<dbReference type="Pfam" id="PF20001">
    <property type="entry name" value="DUF6428"/>
    <property type="match status" value="1"/>
</dbReference>
<organism evidence="1 2">
    <name type="scientific">Candidatus Thermofonsia Clade 3 bacterium</name>
    <dbReference type="NCBI Taxonomy" id="2364212"/>
    <lineage>
        <taxon>Bacteria</taxon>
        <taxon>Bacillati</taxon>
        <taxon>Chloroflexota</taxon>
        <taxon>Candidatus Thermofontia</taxon>
        <taxon>Candidatus Thermofonsia Clade 3</taxon>
    </lineage>
</organism>
<name>A0A2M8QEY2_9CHLR</name>
<protein>
    <submittedName>
        <fullName evidence="1">Uncharacterized protein</fullName>
    </submittedName>
</protein>
<sequence length="160" mass="18019">MCAVDFVAQLQPYADKLLIFESDGRRIRPGYHITEIKAASFRSLDCGARPQQWEEVIVQLWDVADGPEQGHMRVGKFLGIWHKVERDVGLNSNAEIKFEWGDAVHPAVHYTFASLYEDGDALIVSLEPVRATCKPRDDWWLAQGGAAVCCAPADSCRCWR</sequence>
<evidence type="ECO:0000313" key="1">
    <source>
        <dbReference type="EMBL" id="PJF48366.1"/>
    </source>
</evidence>
<reference evidence="1 2" key="1">
    <citation type="submission" date="2017-11" db="EMBL/GenBank/DDBJ databases">
        <title>Evolution of Phototrophy in the Chloroflexi Phylum Driven by Horizontal Gene Transfer.</title>
        <authorList>
            <person name="Ward L.M."/>
            <person name="Hemp J."/>
            <person name="Shih P.M."/>
            <person name="Mcglynn S.E."/>
            <person name="Fischer W."/>
        </authorList>
    </citation>
    <scope>NUCLEOTIDE SEQUENCE [LARGE SCALE GENOMIC DNA]</scope>
    <source>
        <strain evidence="1">JP3_7</strain>
    </source>
</reference>
<dbReference type="EMBL" id="PGTN01000016">
    <property type="protein sequence ID" value="PJF48366.1"/>
    <property type="molecule type" value="Genomic_DNA"/>
</dbReference>
<proteinExistence type="predicted"/>
<accession>A0A2M8QEY2</accession>
<gene>
    <name evidence="1" type="ORF">CUN48_03770</name>
</gene>
<dbReference type="InterPro" id="IPR045534">
    <property type="entry name" value="DUF6428"/>
</dbReference>
<dbReference type="AlphaFoldDB" id="A0A2M8QEY2"/>
<comment type="caution">
    <text evidence="1">The sequence shown here is derived from an EMBL/GenBank/DDBJ whole genome shotgun (WGS) entry which is preliminary data.</text>
</comment>
<evidence type="ECO:0000313" key="2">
    <source>
        <dbReference type="Proteomes" id="UP000230790"/>
    </source>
</evidence>
<dbReference type="Proteomes" id="UP000230790">
    <property type="component" value="Unassembled WGS sequence"/>
</dbReference>